<reference evidence="1" key="1">
    <citation type="submission" date="2021-01" db="EMBL/GenBank/DDBJ databases">
        <authorList>
            <person name="Corre E."/>
            <person name="Pelletier E."/>
            <person name="Niang G."/>
            <person name="Scheremetjew M."/>
            <person name="Finn R."/>
            <person name="Kale V."/>
            <person name="Holt S."/>
            <person name="Cochrane G."/>
            <person name="Meng A."/>
            <person name="Brown T."/>
            <person name="Cohen L."/>
        </authorList>
    </citation>
    <scope>NUCLEOTIDE SEQUENCE</scope>
    <source>
        <strain evidence="1">CCAP1064/1</strain>
    </source>
</reference>
<evidence type="ECO:0000313" key="1">
    <source>
        <dbReference type="EMBL" id="CAD8415414.1"/>
    </source>
</evidence>
<gene>
    <name evidence="1" type="ORF">PINE0816_LOCUS11549</name>
</gene>
<protein>
    <submittedName>
        <fullName evidence="1">Uncharacterized protein</fullName>
    </submittedName>
</protein>
<organism evidence="1">
    <name type="scientific">Proboscia inermis</name>
    <dbReference type="NCBI Taxonomy" id="420281"/>
    <lineage>
        <taxon>Eukaryota</taxon>
        <taxon>Sar</taxon>
        <taxon>Stramenopiles</taxon>
        <taxon>Ochrophyta</taxon>
        <taxon>Bacillariophyta</taxon>
        <taxon>Coscinodiscophyceae</taxon>
        <taxon>Rhizosoleniophycidae</taxon>
        <taxon>Rhizosoleniales</taxon>
        <taxon>Rhizosoleniaceae</taxon>
        <taxon>Proboscia</taxon>
    </lineage>
</organism>
<dbReference type="EMBL" id="HBEL01024762">
    <property type="protein sequence ID" value="CAD8415414.1"/>
    <property type="molecule type" value="Transcribed_RNA"/>
</dbReference>
<sequence length="138" mass="15189">MNSDGTSESCITTITNPGMIDRLEQDISEYERFGFAFTRGGTTSQSASALFLRTEVASTPTPTLATLWLSVSDQSLAASVGPFLRTLVRICDINPRSLRVYVSFDWSILKPSSSIVEAVALNRRIGHEIHMMIRNSMA</sequence>
<name>A0A7S0C8G7_9STRA</name>
<dbReference type="AlphaFoldDB" id="A0A7S0C8G7"/>
<accession>A0A7S0C8G7</accession>
<proteinExistence type="predicted"/>